<keyword evidence="1" id="KW-0175">Coiled coil</keyword>
<name>A0A445CS97_ARAHY</name>
<dbReference type="Pfam" id="PF03004">
    <property type="entry name" value="Transposase_24"/>
    <property type="match status" value="1"/>
</dbReference>
<evidence type="ECO:0000313" key="3">
    <source>
        <dbReference type="Proteomes" id="UP000289738"/>
    </source>
</evidence>
<dbReference type="AlphaFoldDB" id="A0A445CS97"/>
<evidence type="ECO:0008006" key="4">
    <source>
        <dbReference type="Google" id="ProtNLM"/>
    </source>
</evidence>
<keyword evidence="3" id="KW-1185">Reference proteome</keyword>
<dbReference type="PANTHER" id="PTHR33144">
    <property type="entry name" value="OS10G0409366 PROTEIN-RELATED"/>
    <property type="match status" value="1"/>
</dbReference>
<comment type="caution">
    <text evidence="2">The sequence shown here is derived from an EMBL/GenBank/DDBJ whole genome shotgun (WGS) entry which is preliminary data.</text>
</comment>
<proteinExistence type="predicted"/>
<protein>
    <recommendedName>
        <fullName evidence="4">Transposase Tnp1/En/Spm-like domain-containing protein</fullName>
    </recommendedName>
</protein>
<dbReference type="EMBL" id="SDMP01000006">
    <property type="protein sequence ID" value="RYR53754.1"/>
    <property type="molecule type" value="Genomic_DNA"/>
</dbReference>
<dbReference type="Proteomes" id="UP000289738">
    <property type="component" value="Chromosome A06"/>
</dbReference>
<gene>
    <name evidence="2" type="ORF">Ahy_A06g028980</name>
</gene>
<organism evidence="2 3">
    <name type="scientific">Arachis hypogaea</name>
    <name type="common">Peanut</name>
    <dbReference type="NCBI Taxonomy" id="3818"/>
    <lineage>
        <taxon>Eukaryota</taxon>
        <taxon>Viridiplantae</taxon>
        <taxon>Streptophyta</taxon>
        <taxon>Embryophyta</taxon>
        <taxon>Tracheophyta</taxon>
        <taxon>Spermatophyta</taxon>
        <taxon>Magnoliopsida</taxon>
        <taxon>eudicotyledons</taxon>
        <taxon>Gunneridae</taxon>
        <taxon>Pentapetalae</taxon>
        <taxon>rosids</taxon>
        <taxon>fabids</taxon>
        <taxon>Fabales</taxon>
        <taxon>Fabaceae</taxon>
        <taxon>Papilionoideae</taxon>
        <taxon>50 kb inversion clade</taxon>
        <taxon>dalbergioids sensu lato</taxon>
        <taxon>Dalbergieae</taxon>
        <taxon>Pterocarpus clade</taxon>
        <taxon>Arachis</taxon>
    </lineage>
</organism>
<reference evidence="2 3" key="1">
    <citation type="submission" date="2019-01" db="EMBL/GenBank/DDBJ databases">
        <title>Sequencing of cultivated peanut Arachis hypogaea provides insights into genome evolution and oil improvement.</title>
        <authorList>
            <person name="Chen X."/>
        </authorList>
    </citation>
    <scope>NUCLEOTIDE SEQUENCE [LARGE SCALE GENOMIC DNA]</scope>
    <source>
        <strain evidence="3">cv. Fuhuasheng</strain>
        <tissue evidence="2">Leaves</tissue>
    </source>
</reference>
<feature type="coiled-coil region" evidence="1">
    <location>
        <begin position="352"/>
        <end position="386"/>
    </location>
</feature>
<evidence type="ECO:0000313" key="2">
    <source>
        <dbReference type="EMBL" id="RYR53754.1"/>
    </source>
</evidence>
<accession>A0A445CS97</accession>
<dbReference type="PANTHER" id="PTHR33144:SF45">
    <property type="entry name" value="TRANSPOSASE TNP1_EN_SPM-LIKE DOMAIN-CONTAINING PROTEIN"/>
    <property type="match status" value="1"/>
</dbReference>
<dbReference type="InterPro" id="IPR004252">
    <property type="entry name" value="Probable_transposase_24"/>
</dbReference>
<sequence length="408" mass="46135">MKQKRNSSGETLLAELRQLQNINSNEEFAEGLDEINLDQGDAGSLGIDMTNERDTVAALTKKDHNDPLVVNVKDTSTGEITARKMSAIQVWYLKKEEKVMMELDGHGQDRDNGANLLVRFLGLMARRATLCPISIQRWDQMPEDNTKKQWNYIEENFEFDYAVGIKWALRTLEEILATKIDSDIPPIEWAAFVHHYTNPKTKKQCLQNRKNREKLQVSQKAMLEEQMKWYFNVYSYCICSCSKKSVDNEKKLGRPVCRSEVILSTLVKKNGNYVNDGHNLAEQILEHLPEDQERAAAEGVPSKVLAHPNDAIGKVFGAENVGRVRGFSSAVCPVGFGKSKRIFGFTTGGVSSNVSQQHVLNLEKQVETLEKKLDRYEETKIQLATLHKFLSSKYGDEVPSMSGDMSDI</sequence>
<evidence type="ECO:0000256" key="1">
    <source>
        <dbReference type="SAM" id="Coils"/>
    </source>
</evidence>